<reference evidence="5 6" key="1">
    <citation type="journal article" date="2020" name="Front. Microbiol.">
        <title>Single-cell genomics of novel Actinobacteria with the Wood-Ljungdahl pathway discovered in a serpentinizing system.</title>
        <authorList>
            <person name="Merino N."/>
            <person name="Kawai M."/>
            <person name="Boyd E.S."/>
            <person name="Colman D.R."/>
            <person name="McGlynn S.E."/>
            <person name="Nealson K.H."/>
            <person name="Kurokawa K."/>
            <person name="Hongoh Y."/>
        </authorList>
    </citation>
    <scope>NUCLEOTIDE SEQUENCE [LARGE SCALE GENOMIC DNA]</scope>
    <source>
        <strain evidence="2 5">S03</strain>
        <strain evidence="3 6">S09_30</strain>
        <strain evidence="4 7">S34</strain>
    </source>
</reference>
<dbReference type="RefSeq" id="WP_176236786.1">
    <property type="nucleotide sequence ID" value="NZ_BLRU01000025.1"/>
</dbReference>
<dbReference type="AlphaFoldDB" id="A0A6V8NKB2"/>
<dbReference type="InterPro" id="IPR011051">
    <property type="entry name" value="RmlC_Cupin_sf"/>
</dbReference>
<dbReference type="InterPro" id="IPR024203">
    <property type="entry name" value="Deoxy-glucuronate_isom_IolB"/>
</dbReference>
<evidence type="ECO:0000313" key="4">
    <source>
        <dbReference type="EMBL" id="GFP29468.1"/>
    </source>
</evidence>
<dbReference type="PANTHER" id="PTHR39193:SF1">
    <property type="entry name" value="5-DEOXY-GLUCURONATE ISOMERASE"/>
    <property type="match status" value="1"/>
</dbReference>
<dbReference type="PIRSF" id="PIRSF036628">
    <property type="entry name" value="IolB"/>
    <property type="match status" value="1"/>
</dbReference>
<dbReference type="Proteomes" id="UP000574717">
    <property type="component" value="Unassembled WGS sequence"/>
</dbReference>
<proteinExistence type="predicted"/>
<name>A0A6V8NKB2_9ACTN</name>
<dbReference type="PANTHER" id="PTHR39193">
    <property type="entry name" value="5-DEOXY-GLUCURONATE ISOMERASE"/>
    <property type="match status" value="1"/>
</dbReference>
<dbReference type="Proteomes" id="UP000585609">
    <property type="component" value="Unassembled WGS sequence"/>
</dbReference>
<dbReference type="NCBIfam" id="TIGR04378">
    <property type="entry name" value="myo_inos_iolB"/>
    <property type="match status" value="1"/>
</dbReference>
<keyword evidence="1 2" id="KW-0413">Isomerase</keyword>
<comment type="caution">
    <text evidence="2">The sequence shown here is derived from an EMBL/GenBank/DDBJ whole genome shotgun (WGS) entry which is preliminary data.</text>
</comment>
<evidence type="ECO:0000313" key="3">
    <source>
        <dbReference type="EMBL" id="GFP22912.1"/>
    </source>
</evidence>
<dbReference type="InterPro" id="IPR014710">
    <property type="entry name" value="RmlC-like_jellyroll"/>
</dbReference>
<evidence type="ECO:0000256" key="1">
    <source>
        <dbReference type="ARBA" id="ARBA00023235"/>
    </source>
</evidence>
<accession>A0A6V8NKB2</accession>
<dbReference type="GO" id="GO:0008880">
    <property type="term" value="F:glucuronate isomerase activity"/>
    <property type="evidence" value="ECO:0007669"/>
    <property type="project" value="InterPro"/>
</dbReference>
<evidence type="ECO:0000313" key="7">
    <source>
        <dbReference type="Proteomes" id="UP000588083"/>
    </source>
</evidence>
<dbReference type="Proteomes" id="UP000588083">
    <property type="component" value="Unassembled WGS sequence"/>
</dbReference>
<dbReference type="InterPro" id="IPR021120">
    <property type="entry name" value="KduI/IolB_isomerase"/>
</dbReference>
<sequence length="307" mass="34143">MYLLYKSKDIQAGYNFIVGPQNSSLKWLEFGSLYLAQEGDSYQDRSGDKEVALCLLEGKCDIRLQGDFFDPLVYEGIGGRKDVFSGKPTMVYVPPQVELEVLARTPEVELGIFKAPSNCTVPPTLISPLDVSSNWVGSSNWKREVILAIGDKVKAGRLIVGETISPPGNWSSYPPHKHDTRRPPQEAPYEEVYFFRVKPSQGFAVQWIYTDPDAPDPLNEIYVVENNDTVVITRGYHPVVAGGGYELYYLWALAGEGREYAAWFDDPRHAWIKEHVEDTGIAGDDSVLDLANLSEAGKDDLSGSFAP</sequence>
<organism evidence="2 5">
    <name type="scientific">Candidatus Hakubella thermalkaliphila</name>
    <dbReference type="NCBI Taxonomy" id="2754717"/>
    <lineage>
        <taxon>Bacteria</taxon>
        <taxon>Bacillati</taxon>
        <taxon>Actinomycetota</taxon>
        <taxon>Actinomycetota incertae sedis</taxon>
        <taxon>Candidatus Hakubellales</taxon>
        <taxon>Candidatus Hakubellaceae</taxon>
        <taxon>Candidatus Hakubella</taxon>
    </lineage>
</organism>
<dbReference type="EMBL" id="BLRW01000030">
    <property type="protein sequence ID" value="GFP22912.1"/>
    <property type="molecule type" value="Genomic_DNA"/>
</dbReference>
<evidence type="ECO:0000313" key="6">
    <source>
        <dbReference type="Proteomes" id="UP000585609"/>
    </source>
</evidence>
<gene>
    <name evidence="2" type="ORF">HKBW3S03_00470</name>
    <name evidence="3" type="ORF">HKBW3S09_00379</name>
    <name evidence="4" type="ORF">HKBW3S34_00388</name>
</gene>
<dbReference type="GO" id="GO:0019310">
    <property type="term" value="P:inositol catabolic process"/>
    <property type="evidence" value="ECO:0007669"/>
    <property type="project" value="InterPro"/>
</dbReference>
<dbReference type="EMBL" id="BLRU01000025">
    <property type="protein sequence ID" value="GFP18966.1"/>
    <property type="molecule type" value="Genomic_DNA"/>
</dbReference>
<keyword evidence="7" id="KW-1185">Reference proteome</keyword>
<dbReference type="SUPFAM" id="SSF51182">
    <property type="entry name" value="RmlC-like cupins"/>
    <property type="match status" value="1"/>
</dbReference>
<evidence type="ECO:0000313" key="2">
    <source>
        <dbReference type="EMBL" id="GFP18966.1"/>
    </source>
</evidence>
<protein>
    <submittedName>
        <fullName evidence="2">5-deoxy-glucuronate isomerase</fullName>
    </submittedName>
</protein>
<evidence type="ECO:0000313" key="5">
    <source>
        <dbReference type="Proteomes" id="UP000574717"/>
    </source>
</evidence>
<dbReference type="Gene3D" id="2.60.120.10">
    <property type="entry name" value="Jelly Rolls"/>
    <property type="match status" value="2"/>
</dbReference>
<dbReference type="Pfam" id="PF04962">
    <property type="entry name" value="KduI"/>
    <property type="match status" value="1"/>
</dbReference>
<dbReference type="EMBL" id="BLRZ01000011">
    <property type="protein sequence ID" value="GFP29468.1"/>
    <property type="molecule type" value="Genomic_DNA"/>
</dbReference>